<dbReference type="RefSeq" id="WP_006729801.1">
    <property type="nucleotide sequence ID" value="NZ_CP045664.1"/>
</dbReference>
<evidence type="ECO:0000256" key="2">
    <source>
        <dbReference type="ARBA" id="ARBA00022649"/>
    </source>
</evidence>
<evidence type="ECO:0000256" key="6">
    <source>
        <dbReference type="ARBA" id="ARBA00022884"/>
    </source>
</evidence>
<gene>
    <name evidence="8" type="ORF">G6Z83_02360</name>
</gene>
<evidence type="ECO:0000313" key="8">
    <source>
        <dbReference type="EMBL" id="QIH23581.1"/>
    </source>
</evidence>
<keyword evidence="7" id="KW-0346">Stress response</keyword>
<name>A0A6G7B9F3_9LACO</name>
<dbReference type="InterPro" id="IPR038570">
    <property type="entry name" value="HicA_sf"/>
</dbReference>
<keyword evidence="3" id="KW-0540">Nuclease</keyword>
<accession>A0A6G7B9F3</accession>
<evidence type="ECO:0000313" key="9">
    <source>
        <dbReference type="Proteomes" id="UP000501676"/>
    </source>
</evidence>
<proteinExistence type="inferred from homology"/>
<dbReference type="Proteomes" id="UP000501676">
    <property type="component" value="Chromosome"/>
</dbReference>
<keyword evidence="2" id="KW-1277">Toxin-antitoxin system</keyword>
<evidence type="ECO:0000256" key="3">
    <source>
        <dbReference type="ARBA" id="ARBA00022722"/>
    </source>
</evidence>
<protein>
    <submittedName>
        <fullName evidence="8">Addiction module toxin, HicA family</fullName>
    </submittedName>
</protein>
<dbReference type="GO" id="GO:0004519">
    <property type="term" value="F:endonuclease activity"/>
    <property type="evidence" value="ECO:0007669"/>
    <property type="project" value="UniProtKB-KW"/>
</dbReference>
<organism evidence="8 9">
    <name type="scientific">Lactobacillus iners</name>
    <dbReference type="NCBI Taxonomy" id="147802"/>
    <lineage>
        <taxon>Bacteria</taxon>
        <taxon>Bacillati</taxon>
        <taxon>Bacillota</taxon>
        <taxon>Bacilli</taxon>
        <taxon>Lactobacillales</taxon>
        <taxon>Lactobacillaceae</taxon>
        <taxon>Lactobacillus</taxon>
    </lineage>
</organism>
<sequence length="62" mass="7164">MPIKPSKMVRLLLKAGFKEVPKGGGHRRFRHPDGRMTEVPMHGKELTPYTQRKILEQAKIKL</sequence>
<comment type="similarity">
    <text evidence="1">Belongs to the HicA mRNA interferase family.</text>
</comment>
<evidence type="ECO:0000256" key="4">
    <source>
        <dbReference type="ARBA" id="ARBA00022759"/>
    </source>
</evidence>
<evidence type="ECO:0000256" key="7">
    <source>
        <dbReference type="ARBA" id="ARBA00023016"/>
    </source>
</evidence>
<dbReference type="Gene3D" id="3.30.920.30">
    <property type="entry name" value="Hypothetical protein"/>
    <property type="match status" value="1"/>
</dbReference>
<dbReference type="GO" id="GO:0003729">
    <property type="term" value="F:mRNA binding"/>
    <property type="evidence" value="ECO:0007669"/>
    <property type="project" value="InterPro"/>
</dbReference>
<keyword evidence="6" id="KW-0694">RNA-binding</keyword>
<dbReference type="GO" id="GO:0016787">
    <property type="term" value="F:hydrolase activity"/>
    <property type="evidence" value="ECO:0007669"/>
    <property type="project" value="UniProtKB-KW"/>
</dbReference>
<reference evidence="8 9" key="1">
    <citation type="submission" date="2020-02" db="EMBL/GenBank/DDBJ databases">
        <title>Complete genome sequences of six Lactobacillus iners strains isolated from the human vagina.</title>
        <authorList>
            <person name="France M.T."/>
            <person name="Rutt L."/>
            <person name="Narina S."/>
            <person name="Arbaugh S."/>
            <person name="Humphrys M.S."/>
            <person name="Ma B."/>
            <person name="Hayward M.R."/>
            <person name="Relman D."/>
            <person name="Kwon D.S."/>
            <person name="Ravel J."/>
        </authorList>
    </citation>
    <scope>NUCLEOTIDE SEQUENCE [LARGE SCALE GENOMIC DNA]</scope>
    <source>
        <strain evidence="8 9">C0210C1</strain>
    </source>
</reference>
<dbReference type="Pfam" id="PF07927">
    <property type="entry name" value="HicA_toxin"/>
    <property type="match status" value="1"/>
</dbReference>
<dbReference type="AlphaFoldDB" id="A0A6G7B9F3"/>
<keyword evidence="5" id="KW-0378">Hydrolase</keyword>
<evidence type="ECO:0000256" key="1">
    <source>
        <dbReference type="ARBA" id="ARBA00006620"/>
    </source>
</evidence>
<dbReference type="InterPro" id="IPR012933">
    <property type="entry name" value="HicA_mRNA_interferase"/>
</dbReference>
<keyword evidence="4" id="KW-0255">Endonuclease</keyword>
<dbReference type="SUPFAM" id="SSF54786">
    <property type="entry name" value="YcfA/nrd intein domain"/>
    <property type="match status" value="1"/>
</dbReference>
<evidence type="ECO:0000256" key="5">
    <source>
        <dbReference type="ARBA" id="ARBA00022801"/>
    </source>
</evidence>
<dbReference type="EMBL" id="CP049228">
    <property type="protein sequence ID" value="QIH23581.1"/>
    <property type="molecule type" value="Genomic_DNA"/>
</dbReference>